<feature type="compositionally biased region" description="Low complexity" evidence="12">
    <location>
        <begin position="60"/>
        <end position="71"/>
    </location>
</feature>
<dbReference type="InterPro" id="IPR001932">
    <property type="entry name" value="PPM-type_phosphatase-like_dom"/>
</dbReference>
<dbReference type="PANTHER" id="PTHR13832">
    <property type="entry name" value="PROTEIN PHOSPHATASE 2C"/>
    <property type="match status" value="1"/>
</dbReference>
<evidence type="ECO:0000256" key="7">
    <source>
        <dbReference type="ARBA" id="ARBA00022842"/>
    </source>
</evidence>
<evidence type="ECO:0000256" key="3">
    <source>
        <dbReference type="ARBA" id="ARBA00006702"/>
    </source>
</evidence>
<keyword evidence="14" id="KW-1185">Reference proteome</keyword>
<sequence>MGNGIGKLKQCFAGDVGEISKRRHDIGVDLSDTLDKGLGHSFCYILHDSSSKNHPFSEDSSSSTTTTISSASSSSQTTAFRTISGASISANTSTPLSTALVDFCPSNTYVEKSSAFESSQWFSSFPLQPILRRSIPSVCSGPIPRLSTSGSGPIERGFLSGPMERSFNSGPLDNQYDQLQRYKPESSKWHLVRNLKKVLSSSLLGFQEMNLAEEKNDINGQVGNNLSSENSLADEDEENKLFRSQNVQWAQGKAGEDRVHVVISEEHGWVFVGIYDGFNGPDATDFLLKNLYSNVFKELKGLLWNDKLETSEKFMCNETVIVQNQELDQLSNSGSDTVASINHLDVLKALSEALRRTEASYLEITDMMVNENPELALMGSCVLVMLMKGKDVYLMNVGDSRAVLAQNPESDRSICNLDRINEESLNSIDSLYRVDSDRKHNLTSCQLTMDHSTSVKEEVIRIISEHPDDASAIKKNRVKGSLNVTRAFGAGYLKQPKWNNALLKVFRIDYVGNSPYINCLPSVYHHRLSPRDRFLILSSDGLYQYFNNEEAVAEVETFMSIFPEGDPAQHLVEEVLFRAAKKAGMDFHELLDIPQGDRRKYHDDVSIIIISFEGRIWRSSV</sequence>
<dbReference type="SUPFAM" id="SSF81606">
    <property type="entry name" value="PP2C-like"/>
    <property type="match status" value="1"/>
</dbReference>
<dbReference type="STRING" id="4097.A0A1S3YFQ5"/>
<keyword evidence="6" id="KW-0378">Hydrolase</keyword>
<dbReference type="CDD" id="cd00143">
    <property type="entry name" value="PP2Cc"/>
    <property type="match status" value="1"/>
</dbReference>
<dbReference type="GO" id="GO:0007165">
    <property type="term" value="P:signal transduction"/>
    <property type="evidence" value="ECO:0000318"/>
    <property type="project" value="GO_Central"/>
</dbReference>
<dbReference type="PROSITE" id="PS51746">
    <property type="entry name" value="PPM_2"/>
    <property type="match status" value="1"/>
</dbReference>
<feature type="domain" description="PPM-type phosphatase" evidence="13">
    <location>
        <begin position="241"/>
        <end position="612"/>
    </location>
</feature>
<organism evidence="14 15">
    <name type="scientific">Nicotiana tabacum</name>
    <name type="common">Common tobacco</name>
    <dbReference type="NCBI Taxonomy" id="4097"/>
    <lineage>
        <taxon>Eukaryota</taxon>
        <taxon>Viridiplantae</taxon>
        <taxon>Streptophyta</taxon>
        <taxon>Embryophyta</taxon>
        <taxon>Tracheophyta</taxon>
        <taxon>Spermatophyta</taxon>
        <taxon>Magnoliopsida</taxon>
        <taxon>eudicotyledons</taxon>
        <taxon>Gunneridae</taxon>
        <taxon>Pentapetalae</taxon>
        <taxon>asterids</taxon>
        <taxon>lamiids</taxon>
        <taxon>Solanales</taxon>
        <taxon>Solanaceae</taxon>
        <taxon>Nicotianoideae</taxon>
        <taxon>Nicotianeae</taxon>
        <taxon>Nicotiana</taxon>
    </lineage>
</organism>
<evidence type="ECO:0000313" key="14">
    <source>
        <dbReference type="Proteomes" id="UP000790787"/>
    </source>
</evidence>
<proteinExistence type="inferred from homology"/>
<dbReference type="GeneID" id="107775830"/>
<evidence type="ECO:0000256" key="11">
    <source>
        <dbReference type="ARBA" id="ARBA00048336"/>
    </source>
</evidence>
<dbReference type="PaxDb" id="4097-A0A1S3YFQ5"/>
<name>A0A1S3YFQ5_TOBAC</name>
<evidence type="ECO:0000313" key="15">
    <source>
        <dbReference type="RefSeq" id="XP_016451101.1"/>
    </source>
</evidence>
<dbReference type="InterPro" id="IPR036457">
    <property type="entry name" value="PPM-type-like_dom_sf"/>
</dbReference>
<accession>A0A1S3YFQ5</accession>
<evidence type="ECO:0000256" key="9">
    <source>
        <dbReference type="ARBA" id="ARBA00023211"/>
    </source>
</evidence>
<dbReference type="SMR" id="A0A1S3YFQ5"/>
<keyword evidence="7" id="KW-0460">Magnesium</keyword>
<dbReference type="OrthoDB" id="420076at2759"/>
<dbReference type="OMA" id="GEPQIKK"/>
<protein>
    <recommendedName>
        <fullName evidence="4">protein-serine/threonine phosphatase</fullName>
        <ecNumber evidence="4">3.1.3.16</ecNumber>
    </recommendedName>
</protein>
<dbReference type="KEGG" id="nta:107775830"/>
<keyword evidence="8" id="KW-0904">Protein phosphatase</keyword>
<dbReference type="Proteomes" id="UP000790787">
    <property type="component" value="Chromosome 5"/>
</dbReference>
<dbReference type="Pfam" id="PF00481">
    <property type="entry name" value="PP2C"/>
    <property type="match status" value="1"/>
</dbReference>
<dbReference type="RefSeq" id="XP_016451101.1">
    <property type="nucleotide sequence ID" value="XM_016595615.2"/>
</dbReference>
<gene>
    <name evidence="15" type="primary">LOC107775830</name>
</gene>
<evidence type="ECO:0000256" key="5">
    <source>
        <dbReference type="ARBA" id="ARBA00022723"/>
    </source>
</evidence>
<evidence type="ECO:0000256" key="10">
    <source>
        <dbReference type="ARBA" id="ARBA00047761"/>
    </source>
</evidence>
<dbReference type="EC" id="3.1.3.16" evidence="4"/>
<evidence type="ECO:0000256" key="4">
    <source>
        <dbReference type="ARBA" id="ARBA00013081"/>
    </source>
</evidence>
<evidence type="ECO:0000259" key="13">
    <source>
        <dbReference type="PROSITE" id="PS51746"/>
    </source>
</evidence>
<dbReference type="AlphaFoldDB" id="A0A1S3YFQ5"/>
<evidence type="ECO:0000256" key="6">
    <source>
        <dbReference type="ARBA" id="ARBA00022801"/>
    </source>
</evidence>
<keyword evidence="5" id="KW-0479">Metal-binding</keyword>
<comment type="similarity">
    <text evidence="3">Belongs to the PP2C family.</text>
</comment>
<evidence type="ECO:0000256" key="12">
    <source>
        <dbReference type="SAM" id="MobiDB-lite"/>
    </source>
</evidence>
<feature type="region of interest" description="Disordered" evidence="12">
    <location>
        <begin position="51"/>
        <end position="71"/>
    </location>
</feature>
<dbReference type="Gene3D" id="3.60.40.10">
    <property type="entry name" value="PPM-type phosphatase domain"/>
    <property type="match status" value="1"/>
</dbReference>
<evidence type="ECO:0000256" key="8">
    <source>
        <dbReference type="ARBA" id="ARBA00022912"/>
    </source>
</evidence>
<comment type="catalytic activity">
    <reaction evidence="11">
        <text>O-phospho-L-threonyl-[protein] + H2O = L-threonyl-[protein] + phosphate</text>
        <dbReference type="Rhea" id="RHEA:47004"/>
        <dbReference type="Rhea" id="RHEA-COMP:11060"/>
        <dbReference type="Rhea" id="RHEA-COMP:11605"/>
        <dbReference type="ChEBI" id="CHEBI:15377"/>
        <dbReference type="ChEBI" id="CHEBI:30013"/>
        <dbReference type="ChEBI" id="CHEBI:43474"/>
        <dbReference type="ChEBI" id="CHEBI:61977"/>
        <dbReference type="EC" id="3.1.3.16"/>
    </reaction>
</comment>
<dbReference type="FunFam" id="3.60.40.10:FF:000053">
    <property type="entry name" value="Protein phosphatase 2C 29"/>
    <property type="match status" value="1"/>
</dbReference>
<evidence type="ECO:0000256" key="1">
    <source>
        <dbReference type="ARBA" id="ARBA00001936"/>
    </source>
</evidence>
<dbReference type="SMART" id="SM00332">
    <property type="entry name" value="PP2Cc"/>
    <property type="match status" value="1"/>
</dbReference>
<dbReference type="GO" id="GO:0004722">
    <property type="term" value="F:protein serine/threonine phosphatase activity"/>
    <property type="evidence" value="ECO:0000318"/>
    <property type="project" value="GO_Central"/>
</dbReference>
<dbReference type="GO" id="GO:0046872">
    <property type="term" value="F:metal ion binding"/>
    <property type="evidence" value="ECO:0007669"/>
    <property type="project" value="UniProtKB-KW"/>
</dbReference>
<reference evidence="15" key="2">
    <citation type="submission" date="2025-08" db="UniProtKB">
        <authorList>
            <consortium name="RefSeq"/>
        </authorList>
    </citation>
    <scope>IDENTIFICATION</scope>
    <source>
        <tissue evidence="15">Leaf</tissue>
    </source>
</reference>
<dbReference type="PANTHER" id="PTHR13832:SF737">
    <property type="entry name" value="PROTEIN PHOSPHATASE 2C 23-RELATED"/>
    <property type="match status" value="1"/>
</dbReference>
<keyword evidence="9" id="KW-0464">Manganese</keyword>
<dbReference type="RefSeq" id="XP_016451101.1">
    <property type="nucleotide sequence ID" value="XM_016595615.1"/>
</dbReference>
<comment type="cofactor">
    <cofactor evidence="2">
        <name>Mg(2+)</name>
        <dbReference type="ChEBI" id="CHEBI:18420"/>
    </cofactor>
</comment>
<comment type="catalytic activity">
    <reaction evidence="10">
        <text>O-phospho-L-seryl-[protein] + H2O = L-seryl-[protein] + phosphate</text>
        <dbReference type="Rhea" id="RHEA:20629"/>
        <dbReference type="Rhea" id="RHEA-COMP:9863"/>
        <dbReference type="Rhea" id="RHEA-COMP:11604"/>
        <dbReference type="ChEBI" id="CHEBI:15377"/>
        <dbReference type="ChEBI" id="CHEBI:29999"/>
        <dbReference type="ChEBI" id="CHEBI:43474"/>
        <dbReference type="ChEBI" id="CHEBI:83421"/>
        <dbReference type="EC" id="3.1.3.16"/>
    </reaction>
</comment>
<reference evidence="14" key="1">
    <citation type="journal article" date="2014" name="Nat. Commun.">
        <title>The tobacco genome sequence and its comparison with those of tomato and potato.</title>
        <authorList>
            <person name="Sierro N."/>
            <person name="Battey J.N."/>
            <person name="Ouadi S."/>
            <person name="Bakaher N."/>
            <person name="Bovet L."/>
            <person name="Willig A."/>
            <person name="Goepfert S."/>
            <person name="Peitsch M.C."/>
            <person name="Ivanov N.V."/>
        </authorList>
    </citation>
    <scope>NUCLEOTIDE SEQUENCE [LARGE SCALE GENOMIC DNA]</scope>
</reference>
<evidence type="ECO:0000256" key="2">
    <source>
        <dbReference type="ARBA" id="ARBA00001946"/>
    </source>
</evidence>
<dbReference type="InterPro" id="IPR015655">
    <property type="entry name" value="PP2C"/>
</dbReference>
<comment type="cofactor">
    <cofactor evidence="1">
        <name>Mn(2+)</name>
        <dbReference type="ChEBI" id="CHEBI:29035"/>
    </cofactor>
</comment>